<feature type="region of interest" description="Disordered" evidence="6">
    <location>
        <begin position="526"/>
        <end position="566"/>
    </location>
</feature>
<proteinExistence type="predicted"/>
<dbReference type="PANTHER" id="PTHR46481">
    <property type="entry name" value="ZINC FINGER BED DOMAIN-CONTAINING PROTEIN 4"/>
    <property type="match status" value="1"/>
</dbReference>
<dbReference type="InterPro" id="IPR007021">
    <property type="entry name" value="DUF659"/>
</dbReference>
<organism evidence="9">
    <name type="scientific">Chlamydomonas euryale</name>
    <dbReference type="NCBI Taxonomy" id="1486919"/>
    <lineage>
        <taxon>Eukaryota</taxon>
        <taxon>Viridiplantae</taxon>
        <taxon>Chlorophyta</taxon>
        <taxon>core chlorophytes</taxon>
        <taxon>Chlorophyceae</taxon>
        <taxon>CS clade</taxon>
        <taxon>Chlamydomonadales</taxon>
        <taxon>Chlamydomonadaceae</taxon>
        <taxon>Chlamydomonas</taxon>
    </lineage>
</organism>
<dbReference type="Pfam" id="PF04937">
    <property type="entry name" value="DUF659"/>
    <property type="match status" value="1"/>
</dbReference>
<keyword evidence="5" id="KW-0539">Nucleus</keyword>
<dbReference type="GO" id="GO:0046983">
    <property type="term" value="F:protein dimerization activity"/>
    <property type="evidence" value="ECO:0007669"/>
    <property type="project" value="InterPro"/>
</dbReference>
<evidence type="ECO:0000256" key="3">
    <source>
        <dbReference type="ARBA" id="ARBA00022771"/>
    </source>
</evidence>
<sequence>MVAPSGPRFLEAFNAESYDKDAKFLAERLKVHIDMYGAENVVCCITDSATANEAAARELQKTFPGVFWVRCSTHGVNLMLKDVGKLGWAAKWLKKARQCVKFLRNHHKPQALVRMFSSRMSNEHKDKELLSPGNTRFGTSVLMLGRLLELKPAILAMLKDAEWFAWARKPSVKKRAAWVQKVLLNKEFWDWATRLVDLLTPIMSLLRQTDTAKPSMGHVLQWILRTRRHIEEFDFGPILDAASLKEQILKIFNGRWKWMRSPLHSVGWLLNPQHFSEWHTLQQDASLDDSKKRLLSKLLKDRDEVFRALLGQDELVTNALKELAQYFARSDLCSSAGSMSAWEPWLWWSCNGGHLPTLQKVATRVLAQPSSASASENNWSVHDFIINRRRNKLSVLRANDLVFVFSNLKLVLHMNTAEYKDVRHGMNLEAADVENPMMADGDITDPEEDPEHDAGGDDKSDEEAEKLSSEEPSDIEKESEMVSSDQPASSGGTEDVVDGSSSEPDTGYDFAATAAFEDVLVRGYVSSPEVVKRAGRPKGQGAKKGTKRGSASGSSKGAAKRTRSKR</sequence>
<feature type="domain" description="DUF659" evidence="7">
    <location>
        <begin position="3"/>
        <end position="98"/>
    </location>
</feature>
<evidence type="ECO:0008006" key="10">
    <source>
        <dbReference type="Google" id="ProtNLM"/>
    </source>
</evidence>
<evidence type="ECO:0000256" key="6">
    <source>
        <dbReference type="SAM" id="MobiDB-lite"/>
    </source>
</evidence>
<evidence type="ECO:0000256" key="2">
    <source>
        <dbReference type="ARBA" id="ARBA00022723"/>
    </source>
</evidence>
<evidence type="ECO:0000259" key="8">
    <source>
        <dbReference type="Pfam" id="PF05699"/>
    </source>
</evidence>
<keyword evidence="4" id="KW-0862">Zinc</keyword>
<dbReference type="GO" id="GO:0008270">
    <property type="term" value="F:zinc ion binding"/>
    <property type="evidence" value="ECO:0007669"/>
    <property type="project" value="UniProtKB-KW"/>
</dbReference>
<evidence type="ECO:0000259" key="7">
    <source>
        <dbReference type="Pfam" id="PF04937"/>
    </source>
</evidence>
<feature type="compositionally biased region" description="Basic and acidic residues" evidence="6">
    <location>
        <begin position="465"/>
        <end position="480"/>
    </location>
</feature>
<reference evidence="9" key="1">
    <citation type="submission" date="2021-01" db="EMBL/GenBank/DDBJ databases">
        <authorList>
            <person name="Corre E."/>
            <person name="Pelletier E."/>
            <person name="Niang G."/>
            <person name="Scheremetjew M."/>
            <person name="Finn R."/>
            <person name="Kale V."/>
            <person name="Holt S."/>
            <person name="Cochrane G."/>
            <person name="Meng A."/>
            <person name="Brown T."/>
            <person name="Cohen L."/>
        </authorList>
    </citation>
    <scope>NUCLEOTIDE SEQUENCE</scope>
    <source>
        <strain evidence="9">CCMP219</strain>
    </source>
</reference>
<accession>A0A6U2CN76</accession>
<dbReference type="InterPro" id="IPR008906">
    <property type="entry name" value="HATC_C_dom"/>
</dbReference>
<comment type="subcellular location">
    <subcellularLocation>
        <location evidence="1">Nucleus</location>
    </subcellularLocation>
</comment>
<dbReference type="GO" id="GO:0005634">
    <property type="term" value="C:nucleus"/>
    <property type="evidence" value="ECO:0007669"/>
    <property type="project" value="UniProtKB-SubCell"/>
</dbReference>
<evidence type="ECO:0000256" key="4">
    <source>
        <dbReference type="ARBA" id="ARBA00022833"/>
    </source>
</evidence>
<feature type="compositionally biased region" description="Acidic residues" evidence="6">
    <location>
        <begin position="442"/>
        <end position="451"/>
    </location>
</feature>
<dbReference type="Pfam" id="PF05699">
    <property type="entry name" value="Dimer_Tnp_hAT"/>
    <property type="match status" value="1"/>
</dbReference>
<evidence type="ECO:0000256" key="1">
    <source>
        <dbReference type="ARBA" id="ARBA00004123"/>
    </source>
</evidence>
<dbReference type="AlphaFoldDB" id="A0A6U2CN76"/>
<keyword evidence="2" id="KW-0479">Metal-binding</keyword>
<feature type="region of interest" description="Disordered" evidence="6">
    <location>
        <begin position="433"/>
        <end position="509"/>
    </location>
</feature>
<keyword evidence="3" id="KW-0863">Zinc-finger</keyword>
<evidence type="ECO:0000256" key="5">
    <source>
        <dbReference type="ARBA" id="ARBA00023242"/>
    </source>
</evidence>
<dbReference type="InterPro" id="IPR052035">
    <property type="entry name" value="ZnF_BED_domain_contain"/>
</dbReference>
<feature type="compositionally biased region" description="Polar residues" evidence="6">
    <location>
        <begin position="481"/>
        <end position="492"/>
    </location>
</feature>
<protein>
    <recommendedName>
        <fullName evidence="10">DUF659 domain-containing protein</fullName>
    </recommendedName>
</protein>
<evidence type="ECO:0000313" key="9">
    <source>
        <dbReference type="EMBL" id="CAD8282834.1"/>
    </source>
</evidence>
<dbReference type="InterPro" id="IPR012337">
    <property type="entry name" value="RNaseH-like_sf"/>
</dbReference>
<dbReference type="PANTHER" id="PTHR46481:SF10">
    <property type="entry name" value="ZINC FINGER BED DOMAIN-CONTAINING PROTEIN 39"/>
    <property type="match status" value="1"/>
</dbReference>
<feature type="compositionally biased region" description="Low complexity" evidence="6">
    <location>
        <begin position="548"/>
        <end position="557"/>
    </location>
</feature>
<feature type="domain" description="HAT C-terminal dimerisation" evidence="8">
    <location>
        <begin position="322"/>
        <end position="408"/>
    </location>
</feature>
<gene>
    <name evidence="9" type="ORF">CEUR00632_LOCUS2869</name>
</gene>
<name>A0A6U2CN76_9CHLO</name>
<dbReference type="EMBL" id="HBEC01006374">
    <property type="protein sequence ID" value="CAD8282834.1"/>
    <property type="molecule type" value="Transcribed_RNA"/>
</dbReference>
<dbReference type="SUPFAM" id="SSF53098">
    <property type="entry name" value="Ribonuclease H-like"/>
    <property type="match status" value="1"/>
</dbReference>